<organism evidence="1 2">
    <name type="scientific">Streptococcus sobrinus W1703</name>
    <dbReference type="NCBI Taxonomy" id="1227275"/>
    <lineage>
        <taxon>Bacteria</taxon>
        <taxon>Bacillati</taxon>
        <taxon>Bacillota</taxon>
        <taxon>Bacilli</taxon>
        <taxon>Lactobacillales</taxon>
        <taxon>Streptococcaceae</taxon>
        <taxon>Streptococcus</taxon>
    </lineage>
</organism>
<evidence type="ECO:0000313" key="1">
    <source>
        <dbReference type="EMBL" id="ERJ74676.1"/>
    </source>
</evidence>
<dbReference type="Proteomes" id="UP000016617">
    <property type="component" value="Unassembled WGS sequence"/>
</dbReference>
<accession>U2ILA9</accession>
<comment type="caution">
    <text evidence="1">The sequence shown here is derived from an EMBL/GenBank/DDBJ whole genome shotgun (WGS) entry which is preliminary data.</text>
</comment>
<dbReference type="EMBL" id="AWVA01000090">
    <property type="protein sequence ID" value="ERJ74676.1"/>
    <property type="molecule type" value="Genomic_DNA"/>
</dbReference>
<proteinExistence type="predicted"/>
<evidence type="ECO:0000313" key="2">
    <source>
        <dbReference type="Proteomes" id="UP000016617"/>
    </source>
</evidence>
<reference evidence="1 2" key="1">
    <citation type="submission" date="2013-06" db="EMBL/GenBank/DDBJ databases">
        <authorList>
            <person name="Weinstock G."/>
            <person name="Sodergren E."/>
            <person name="Lobos E.A."/>
            <person name="Fulton L."/>
            <person name="Fulton R."/>
            <person name="Courtney L."/>
            <person name="Fronick C."/>
            <person name="O'Laughlin M."/>
            <person name="Godfrey J."/>
            <person name="Wilson R.M."/>
            <person name="Miner T."/>
            <person name="Farmer C."/>
            <person name="Delehaunty K."/>
            <person name="Cordes M."/>
            <person name="Minx P."/>
            <person name="Tomlinson C."/>
            <person name="Chen J."/>
            <person name="Wollam A."/>
            <person name="Pepin K.H."/>
            <person name="Bhonagiri V."/>
            <person name="Zhang X."/>
            <person name="Warren W."/>
            <person name="Mitreva M."/>
            <person name="Mardis E.R."/>
            <person name="Wilson R.K."/>
        </authorList>
    </citation>
    <scope>NUCLEOTIDE SEQUENCE [LARGE SCALE GENOMIC DNA]</scope>
    <source>
        <strain evidence="1 2">W1703</strain>
    </source>
</reference>
<sequence>MLGKVEPPIAGIYSSQIGPVSADQETLLDRLVLGSQTNNLKFRSCMFQNCILNLKT</sequence>
<name>U2ILA9_9STRE</name>
<protein>
    <submittedName>
        <fullName evidence="1">Uncharacterized protein</fullName>
    </submittedName>
</protein>
<dbReference type="AlphaFoldDB" id="U2ILA9"/>
<dbReference type="HOGENOM" id="CLU_3012537_0_0_9"/>
<gene>
    <name evidence="1" type="ORF">HMPREF1557_01502</name>
</gene>